<evidence type="ECO:0000313" key="3">
    <source>
        <dbReference type="Proteomes" id="UP000215914"/>
    </source>
</evidence>
<feature type="region of interest" description="Disordered" evidence="1">
    <location>
        <begin position="168"/>
        <end position="232"/>
    </location>
</feature>
<dbReference type="EMBL" id="MNCJ02000323">
    <property type="protein sequence ID" value="KAF5796200.1"/>
    <property type="molecule type" value="Genomic_DNA"/>
</dbReference>
<sequence length="618" mass="66460">MVSPTHLLDGFHAGDLGALGDPDAKGVPKKQVVKGVRFRQKKIPEATVVPHLVPQAAAAGGTAAGSQSAGGKRQVEETAAGAGEPKRRRLQSKRTGPTPKKPAVTVELQDEDFSIFDAPSSPPHTTGAGAGVSKEPSAPFVKVVPDSTVQADGTAEKVATQIFDTVDSSNNLISPNEGDNLDLRFSDSGKQKSDAEPQKTDAEPQKSSAGEKVTSSSAGGAGYDGPPTQPGESELEYYYRTYTQGRSTIYHRPPGVLCRGMIFPTNPLCAKRFWVVWAPHLKLNVPAARAGAEQLERDRAAFDKQKQTAEWAATAGLKQVRTLAKLLSDERKSWNEKFSNERKKWNESWAKQNENLFRARQELVNAKAANVALGKEKAAAEVIAVKAQQAEARAVKALEEAKEAGARAAKALEEAKESESRSSKALEEANAEQTRLKQVVSSLQAEVQSREVAVTDLTARMTTAEERANVTVEARDALTSSLQQLEADREWMRSQGIAHIVQAILDAPETATGLDLVKERARDAGFKAGYSHCIGHINVMSEGGFTEERSGFRDVDTEGRLNAAVASFYDTSLSCMEKLDECLEAVDYVDRLRMLYADAEEENPAGGGQDGAGTSGTK</sequence>
<accession>A0A9K3IGQ4</accession>
<gene>
    <name evidence="2" type="ORF">HanXRQr2_Chr08g0348671</name>
</gene>
<feature type="compositionally biased region" description="Basic and acidic residues" evidence="1">
    <location>
        <begin position="409"/>
        <end position="427"/>
    </location>
</feature>
<reference evidence="2" key="1">
    <citation type="journal article" date="2017" name="Nature">
        <title>The sunflower genome provides insights into oil metabolism, flowering and Asterid evolution.</title>
        <authorList>
            <person name="Badouin H."/>
            <person name="Gouzy J."/>
            <person name="Grassa C.J."/>
            <person name="Murat F."/>
            <person name="Staton S.E."/>
            <person name="Cottret L."/>
            <person name="Lelandais-Briere C."/>
            <person name="Owens G.L."/>
            <person name="Carrere S."/>
            <person name="Mayjonade B."/>
            <person name="Legrand L."/>
            <person name="Gill N."/>
            <person name="Kane N.C."/>
            <person name="Bowers J.E."/>
            <person name="Hubner S."/>
            <person name="Bellec A."/>
            <person name="Berard A."/>
            <person name="Berges H."/>
            <person name="Blanchet N."/>
            <person name="Boniface M.C."/>
            <person name="Brunel D."/>
            <person name="Catrice O."/>
            <person name="Chaidir N."/>
            <person name="Claudel C."/>
            <person name="Donnadieu C."/>
            <person name="Faraut T."/>
            <person name="Fievet G."/>
            <person name="Helmstetter N."/>
            <person name="King M."/>
            <person name="Knapp S.J."/>
            <person name="Lai Z."/>
            <person name="Le Paslier M.C."/>
            <person name="Lippi Y."/>
            <person name="Lorenzon L."/>
            <person name="Mandel J.R."/>
            <person name="Marage G."/>
            <person name="Marchand G."/>
            <person name="Marquand E."/>
            <person name="Bret-Mestries E."/>
            <person name="Morien E."/>
            <person name="Nambeesan S."/>
            <person name="Nguyen T."/>
            <person name="Pegot-Espagnet P."/>
            <person name="Pouilly N."/>
            <person name="Raftis F."/>
            <person name="Sallet E."/>
            <person name="Schiex T."/>
            <person name="Thomas J."/>
            <person name="Vandecasteele C."/>
            <person name="Vares D."/>
            <person name="Vear F."/>
            <person name="Vautrin S."/>
            <person name="Crespi M."/>
            <person name="Mangin B."/>
            <person name="Burke J.M."/>
            <person name="Salse J."/>
            <person name="Munos S."/>
            <person name="Vincourt P."/>
            <person name="Rieseberg L.H."/>
            <person name="Langlade N.B."/>
        </authorList>
    </citation>
    <scope>NUCLEOTIDE SEQUENCE</scope>
    <source>
        <tissue evidence="2">Leaves</tissue>
    </source>
</reference>
<feature type="region of interest" description="Disordered" evidence="1">
    <location>
        <begin position="1"/>
        <end position="28"/>
    </location>
</feature>
<evidence type="ECO:0000256" key="1">
    <source>
        <dbReference type="SAM" id="MobiDB-lite"/>
    </source>
</evidence>
<feature type="compositionally biased region" description="Basic and acidic residues" evidence="1">
    <location>
        <begin position="181"/>
        <end position="204"/>
    </location>
</feature>
<reference evidence="2" key="2">
    <citation type="submission" date="2020-06" db="EMBL/GenBank/DDBJ databases">
        <title>Helianthus annuus Genome sequencing and assembly Release 2.</title>
        <authorList>
            <person name="Gouzy J."/>
            <person name="Langlade N."/>
            <person name="Munos S."/>
        </authorList>
    </citation>
    <scope>NUCLEOTIDE SEQUENCE</scope>
    <source>
        <tissue evidence="2">Leaves</tissue>
    </source>
</reference>
<dbReference type="PANTHER" id="PTHR43941:SF4">
    <property type="entry name" value="AH_BAR DOMAIN SUPERFAMILY PROTEIN"/>
    <property type="match status" value="1"/>
</dbReference>
<feature type="region of interest" description="Disordered" evidence="1">
    <location>
        <begin position="116"/>
        <end position="136"/>
    </location>
</feature>
<comment type="caution">
    <text evidence="2">The sequence shown here is derived from an EMBL/GenBank/DDBJ whole genome shotgun (WGS) entry which is preliminary data.</text>
</comment>
<feature type="region of interest" description="Disordered" evidence="1">
    <location>
        <begin position="59"/>
        <end position="104"/>
    </location>
</feature>
<feature type="region of interest" description="Disordered" evidence="1">
    <location>
        <begin position="409"/>
        <end position="431"/>
    </location>
</feature>
<dbReference type="PANTHER" id="PTHR43941">
    <property type="entry name" value="STRUCTURAL MAINTENANCE OF CHROMOSOMES PROTEIN 2"/>
    <property type="match status" value="1"/>
</dbReference>
<feature type="compositionally biased region" description="Low complexity" evidence="1">
    <location>
        <begin position="59"/>
        <end position="71"/>
    </location>
</feature>
<dbReference type="Proteomes" id="UP000215914">
    <property type="component" value="Unassembled WGS sequence"/>
</dbReference>
<dbReference type="SUPFAM" id="SSF103657">
    <property type="entry name" value="BAR/IMD domain-like"/>
    <property type="match status" value="1"/>
</dbReference>
<proteinExistence type="predicted"/>
<dbReference type="InterPro" id="IPR027267">
    <property type="entry name" value="AH/BAR_dom_sf"/>
</dbReference>
<organism evidence="2 3">
    <name type="scientific">Helianthus annuus</name>
    <name type="common">Common sunflower</name>
    <dbReference type="NCBI Taxonomy" id="4232"/>
    <lineage>
        <taxon>Eukaryota</taxon>
        <taxon>Viridiplantae</taxon>
        <taxon>Streptophyta</taxon>
        <taxon>Embryophyta</taxon>
        <taxon>Tracheophyta</taxon>
        <taxon>Spermatophyta</taxon>
        <taxon>Magnoliopsida</taxon>
        <taxon>eudicotyledons</taxon>
        <taxon>Gunneridae</taxon>
        <taxon>Pentapetalae</taxon>
        <taxon>asterids</taxon>
        <taxon>campanulids</taxon>
        <taxon>Asterales</taxon>
        <taxon>Asteraceae</taxon>
        <taxon>Asteroideae</taxon>
        <taxon>Heliantheae alliance</taxon>
        <taxon>Heliantheae</taxon>
        <taxon>Helianthus</taxon>
    </lineage>
</organism>
<feature type="compositionally biased region" description="Polar residues" evidence="1">
    <location>
        <begin position="205"/>
        <end position="218"/>
    </location>
</feature>
<keyword evidence="3" id="KW-1185">Reference proteome</keyword>
<name>A0A9K3IGQ4_HELAN</name>
<dbReference type="AlphaFoldDB" id="A0A9K3IGQ4"/>
<dbReference type="Gramene" id="mRNA:HanXRQr2_Chr08g0348671">
    <property type="protein sequence ID" value="mRNA:HanXRQr2_Chr08g0348671"/>
    <property type="gene ID" value="HanXRQr2_Chr08g0348671"/>
</dbReference>
<evidence type="ECO:0000313" key="2">
    <source>
        <dbReference type="EMBL" id="KAF5796200.1"/>
    </source>
</evidence>
<protein>
    <submittedName>
        <fullName evidence="2">AH/BAR domain superfamily protein</fullName>
    </submittedName>
</protein>